<dbReference type="SMART" id="SM00570">
    <property type="entry name" value="AWS"/>
    <property type="match status" value="1"/>
</dbReference>
<comment type="caution">
    <text evidence="9">The sequence shown here is derived from an EMBL/GenBank/DDBJ whole genome shotgun (WGS) entry which is preliminary data.</text>
</comment>
<dbReference type="SMART" id="SM00317">
    <property type="entry name" value="SET"/>
    <property type="match status" value="1"/>
</dbReference>
<comment type="subcellular location">
    <subcellularLocation>
        <location evidence="2">Chromosome</location>
    </subcellularLocation>
    <subcellularLocation>
        <location evidence="1">Nucleus</location>
    </subcellularLocation>
</comment>
<dbReference type="Gene3D" id="2.170.270.10">
    <property type="entry name" value="SET domain"/>
    <property type="match status" value="1"/>
</dbReference>
<evidence type="ECO:0000256" key="7">
    <source>
        <dbReference type="ARBA" id="ARBA00023242"/>
    </source>
</evidence>
<reference evidence="9 10" key="1">
    <citation type="journal article" date="2021" name="BMC Genomics">
        <title>Datura genome reveals duplications of psychoactive alkaloid biosynthetic genes and high mutation rate following tissue culture.</title>
        <authorList>
            <person name="Rajewski A."/>
            <person name="Carter-House D."/>
            <person name="Stajich J."/>
            <person name="Litt A."/>
        </authorList>
    </citation>
    <scope>NUCLEOTIDE SEQUENCE [LARGE SCALE GENOMIC DNA]</scope>
    <source>
        <strain evidence="9">AR-01</strain>
    </source>
</reference>
<evidence type="ECO:0000313" key="10">
    <source>
        <dbReference type="Proteomes" id="UP000823775"/>
    </source>
</evidence>
<feature type="domain" description="SET" evidence="8">
    <location>
        <begin position="56"/>
        <end position="202"/>
    </location>
</feature>
<evidence type="ECO:0000256" key="6">
    <source>
        <dbReference type="ARBA" id="ARBA00022691"/>
    </source>
</evidence>
<gene>
    <name evidence="9" type="ORF">HAX54_001230</name>
</gene>
<protein>
    <recommendedName>
        <fullName evidence="8">SET domain-containing protein</fullName>
    </recommendedName>
</protein>
<evidence type="ECO:0000256" key="4">
    <source>
        <dbReference type="ARBA" id="ARBA00022603"/>
    </source>
</evidence>
<accession>A0ABS8T446</accession>
<dbReference type="PANTHER" id="PTHR22884">
    <property type="entry name" value="SET DOMAIN PROTEINS"/>
    <property type="match status" value="1"/>
</dbReference>
<dbReference type="InterPro" id="IPR006560">
    <property type="entry name" value="AWS_dom"/>
</dbReference>
<dbReference type="Pfam" id="PF00856">
    <property type="entry name" value="SET"/>
    <property type="match status" value="1"/>
</dbReference>
<keyword evidence="4" id="KW-0489">Methyltransferase</keyword>
<sequence length="312" mass="35556">MSYRHKKLRRIIAICECKYNACDPESACGQRCLNVLTSIECTIGCVIMRFQKCEYAKTKLFRTEGRGWGLLADEEYKEKFRIEPIEFELSVEYMEGLYAAGQFIIECCGEVISSEEAKRRSQSYEARELKDAYIISLEANYFIDSTRKGNFGRFINHSCWPNCETRKWKVSGETRCNSRCLLLELQTVLFLGAKSQRFRSTAMSGKMGMTSVLPTLFVADFLSSVNCDLLPDTIQTSSMSRAALPYSFPISFVHQQGLILVQWIDRYMVEDVPLYDSAEDEPFLVISGTSGGNEHTRILNDSEGSMFKLGQK</sequence>
<keyword evidence="3" id="KW-0158">Chromosome</keyword>
<evidence type="ECO:0000256" key="5">
    <source>
        <dbReference type="ARBA" id="ARBA00022679"/>
    </source>
</evidence>
<name>A0ABS8T446_DATST</name>
<proteinExistence type="predicted"/>
<organism evidence="9 10">
    <name type="scientific">Datura stramonium</name>
    <name type="common">Jimsonweed</name>
    <name type="synonym">Common thornapple</name>
    <dbReference type="NCBI Taxonomy" id="4076"/>
    <lineage>
        <taxon>Eukaryota</taxon>
        <taxon>Viridiplantae</taxon>
        <taxon>Streptophyta</taxon>
        <taxon>Embryophyta</taxon>
        <taxon>Tracheophyta</taxon>
        <taxon>Spermatophyta</taxon>
        <taxon>Magnoliopsida</taxon>
        <taxon>eudicotyledons</taxon>
        <taxon>Gunneridae</taxon>
        <taxon>Pentapetalae</taxon>
        <taxon>asterids</taxon>
        <taxon>lamiids</taxon>
        <taxon>Solanales</taxon>
        <taxon>Solanaceae</taxon>
        <taxon>Solanoideae</taxon>
        <taxon>Datureae</taxon>
        <taxon>Datura</taxon>
    </lineage>
</organism>
<dbReference type="InterPro" id="IPR050777">
    <property type="entry name" value="SET2_Histone-Lys_MeTrsfase"/>
</dbReference>
<dbReference type="EMBL" id="JACEIK010001045">
    <property type="protein sequence ID" value="MCD7465399.1"/>
    <property type="molecule type" value="Genomic_DNA"/>
</dbReference>
<dbReference type="InterPro" id="IPR046341">
    <property type="entry name" value="SET_dom_sf"/>
</dbReference>
<keyword evidence="5" id="KW-0808">Transferase</keyword>
<keyword evidence="6" id="KW-0949">S-adenosyl-L-methionine</keyword>
<evidence type="ECO:0000259" key="8">
    <source>
        <dbReference type="PROSITE" id="PS50280"/>
    </source>
</evidence>
<keyword evidence="7" id="KW-0539">Nucleus</keyword>
<evidence type="ECO:0000256" key="2">
    <source>
        <dbReference type="ARBA" id="ARBA00004286"/>
    </source>
</evidence>
<keyword evidence="10" id="KW-1185">Reference proteome</keyword>
<dbReference type="InterPro" id="IPR001214">
    <property type="entry name" value="SET_dom"/>
</dbReference>
<evidence type="ECO:0000256" key="1">
    <source>
        <dbReference type="ARBA" id="ARBA00004123"/>
    </source>
</evidence>
<dbReference type="SUPFAM" id="SSF82199">
    <property type="entry name" value="SET domain"/>
    <property type="match status" value="1"/>
</dbReference>
<evidence type="ECO:0000313" key="9">
    <source>
        <dbReference type="EMBL" id="MCD7465399.1"/>
    </source>
</evidence>
<dbReference type="Proteomes" id="UP000823775">
    <property type="component" value="Unassembled WGS sequence"/>
</dbReference>
<dbReference type="PROSITE" id="PS50280">
    <property type="entry name" value="SET"/>
    <property type="match status" value="1"/>
</dbReference>
<evidence type="ECO:0000256" key="3">
    <source>
        <dbReference type="ARBA" id="ARBA00022454"/>
    </source>
</evidence>